<keyword evidence="1" id="KW-0472">Membrane</keyword>
<evidence type="ECO:0000313" key="3">
    <source>
        <dbReference type="Proteomes" id="UP000286801"/>
    </source>
</evidence>
<evidence type="ECO:0000256" key="1">
    <source>
        <dbReference type="SAM" id="Phobius"/>
    </source>
</evidence>
<dbReference type="AlphaFoldDB" id="A0A432G9M3"/>
<keyword evidence="1" id="KW-0812">Transmembrane</keyword>
<proteinExistence type="predicted"/>
<feature type="transmembrane region" description="Helical" evidence="1">
    <location>
        <begin position="326"/>
        <end position="347"/>
    </location>
</feature>
<gene>
    <name evidence="2" type="ORF">DSY97_03890</name>
</gene>
<accession>A0A432G9M3</accession>
<keyword evidence="1" id="KW-1133">Transmembrane helix</keyword>
<protein>
    <submittedName>
        <fullName evidence="2">Uncharacterized protein</fullName>
    </submittedName>
</protein>
<evidence type="ECO:0000313" key="2">
    <source>
        <dbReference type="EMBL" id="RTZ80203.1"/>
    </source>
</evidence>
<reference evidence="2 3" key="1">
    <citation type="submission" date="2018-06" db="EMBL/GenBank/DDBJ databases">
        <title>Combined omics and stable isotope probing to characterize newly discovered Mariana Back-Arc vent microbial communities.</title>
        <authorList>
            <person name="Trembath-Reichert E."/>
            <person name="Huber J.A."/>
        </authorList>
    </citation>
    <scope>NUCLEOTIDE SEQUENCE [LARGE SCALE GENOMIC DNA]</scope>
    <source>
        <strain evidence="2">MAG 63_1</strain>
    </source>
</reference>
<sequence>MYDNNKSAVYSSGVFYEIVKHRQNKYMQLLLAICLVTLLTGGMPLIAFSQNLSLQSKIRLKGQVQLPSNVVMPEGKLDVVLLKFVLSSEGQVTPTGPQARVKTDAEGNFEFLNIIPDLRVGYQIGTRVEGKLYSSKVFFIKAGETLIQKNIIIPGISTAVDKLETYRVSLVIESGLGAVTVTEVLALSNSSADRIDTGNQSLKQKLPEGIENFRMMETNSGAVIQHYLEDNILIIEHVFPTGNSQIIYQYLLPGWFGSLEMNREFNLSLDKVDVLTPEGYLQIKSEQLTFSDKQSFHDITYLTWKTKASDSNLLTFTISNVPVTSLQYSVVSGVVLLLLFTTVALFFQFRLNNKKRSEESTS</sequence>
<name>A0A432G9M3_9DELT</name>
<comment type="caution">
    <text evidence="2">The sequence shown here is derived from an EMBL/GenBank/DDBJ whole genome shotgun (WGS) entry which is preliminary data.</text>
</comment>
<organism evidence="2 3">
    <name type="scientific">SAR324 cluster bacterium</name>
    <dbReference type="NCBI Taxonomy" id="2024889"/>
    <lineage>
        <taxon>Bacteria</taxon>
        <taxon>Deltaproteobacteria</taxon>
        <taxon>SAR324 cluster</taxon>
    </lineage>
</organism>
<dbReference type="Proteomes" id="UP000286801">
    <property type="component" value="Unassembled WGS sequence"/>
</dbReference>
<dbReference type="EMBL" id="QNZL01000101">
    <property type="protein sequence ID" value="RTZ80203.1"/>
    <property type="molecule type" value="Genomic_DNA"/>
</dbReference>
<feature type="transmembrane region" description="Helical" evidence="1">
    <location>
        <begin position="29"/>
        <end position="48"/>
    </location>
</feature>